<reference evidence="1" key="1">
    <citation type="submission" date="2014-11" db="EMBL/GenBank/DDBJ databases">
        <authorList>
            <person name="Amaro Gonzalez C."/>
        </authorList>
    </citation>
    <scope>NUCLEOTIDE SEQUENCE</scope>
</reference>
<proteinExistence type="predicted"/>
<reference evidence="1" key="2">
    <citation type="journal article" date="2015" name="Fish Shellfish Immunol.">
        <title>Early steps in the European eel (Anguilla anguilla)-Vibrio vulnificus interaction in the gills: Role of the RtxA13 toxin.</title>
        <authorList>
            <person name="Callol A."/>
            <person name="Pajuelo D."/>
            <person name="Ebbesson L."/>
            <person name="Teles M."/>
            <person name="MacKenzie S."/>
            <person name="Amaro C."/>
        </authorList>
    </citation>
    <scope>NUCLEOTIDE SEQUENCE</scope>
</reference>
<protein>
    <submittedName>
        <fullName evidence="1">Uncharacterized protein</fullName>
    </submittedName>
</protein>
<dbReference type="EMBL" id="GBXM01103912">
    <property type="protein sequence ID" value="JAH04665.1"/>
    <property type="molecule type" value="Transcribed_RNA"/>
</dbReference>
<dbReference type="AlphaFoldDB" id="A0A0E9PKP5"/>
<dbReference type="Gene3D" id="2.60.40.10">
    <property type="entry name" value="Immunoglobulins"/>
    <property type="match status" value="1"/>
</dbReference>
<accession>A0A0E9PKP5</accession>
<organism evidence="1">
    <name type="scientific">Anguilla anguilla</name>
    <name type="common">European freshwater eel</name>
    <name type="synonym">Muraena anguilla</name>
    <dbReference type="NCBI Taxonomy" id="7936"/>
    <lineage>
        <taxon>Eukaryota</taxon>
        <taxon>Metazoa</taxon>
        <taxon>Chordata</taxon>
        <taxon>Craniata</taxon>
        <taxon>Vertebrata</taxon>
        <taxon>Euteleostomi</taxon>
        <taxon>Actinopterygii</taxon>
        <taxon>Neopterygii</taxon>
        <taxon>Teleostei</taxon>
        <taxon>Anguilliformes</taxon>
        <taxon>Anguillidae</taxon>
        <taxon>Anguilla</taxon>
    </lineage>
</organism>
<dbReference type="InterPro" id="IPR013783">
    <property type="entry name" value="Ig-like_fold"/>
</dbReference>
<evidence type="ECO:0000313" key="1">
    <source>
        <dbReference type="EMBL" id="JAH04665.1"/>
    </source>
</evidence>
<sequence>MSCTYSYPTDYTVQKTFWFIYDWDSKQEGEDLSKASEYSHRVEYPGDKNSDCSFRITS</sequence>
<name>A0A0E9PKP5_ANGAN</name>